<gene>
    <name evidence="1" type="ORF">VP1G_03042</name>
</gene>
<evidence type="ECO:0000313" key="1">
    <source>
        <dbReference type="EMBL" id="KUI55703.1"/>
    </source>
</evidence>
<evidence type="ECO:0000313" key="2">
    <source>
        <dbReference type="Proteomes" id="UP000078576"/>
    </source>
</evidence>
<evidence type="ECO:0008006" key="3">
    <source>
        <dbReference type="Google" id="ProtNLM"/>
    </source>
</evidence>
<protein>
    <recommendedName>
        <fullName evidence="3">ABM domain-containing protein</fullName>
    </recommendedName>
</protein>
<accession>A0A194UVL3</accession>
<keyword evidence="2" id="KW-1185">Reference proteome</keyword>
<dbReference type="Proteomes" id="UP000078576">
    <property type="component" value="Unassembled WGS sequence"/>
</dbReference>
<sequence>MAVTEVGCMTVKLGVDVIDENTPGGKILVTAWKEATSQPTGPYRIYWGLEVENPTNIWAFFDFASVEEHEKFAKEHGVHIVKDFNKIVDSGVFTKHLDLKPYPPTALKSPVTEIMLAWFASDISSEVKDANTKKLELFAEKGLKGCSDIQTINLGWGVENDFPVRGGEEGEKGSLASMLIGWPSIDAHMKFRDTEEFKEAVPLIRSLEGLKKLTMFHVKCQVLENLTRQEYGS</sequence>
<reference evidence="2" key="1">
    <citation type="submission" date="2014-12" db="EMBL/GenBank/DDBJ databases">
        <title>Genome Sequence of Valsa Canker Pathogens Uncovers a Specific Adaption of Colonization on Woody Bark.</title>
        <authorList>
            <person name="Yin Z."/>
            <person name="Liu H."/>
            <person name="Gao X."/>
            <person name="Li Z."/>
            <person name="Song N."/>
            <person name="Ke X."/>
            <person name="Dai Q."/>
            <person name="Wu Y."/>
            <person name="Sun Y."/>
            <person name="Xu J.-R."/>
            <person name="Kang Z.K."/>
            <person name="Wang L."/>
            <person name="Huang L."/>
        </authorList>
    </citation>
    <scope>NUCLEOTIDE SEQUENCE [LARGE SCALE GENOMIC DNA]</scope>
    <source>
        <strain evidence="2">SXYL134</strain>
    </source>
</reference>
<proteinExistence type="predicted"/>
<dbReference type="AlphaFoldDB" id="A0A194UVL3"/>
<dbReference type="EMBL" id="KN714682">
    <property type="protein sequence ID" value="KUI55703.1"/>
    <property type="molecule type" value="Genomic_DNA"/>
</dbReference>
<dbReference type="STRING" id="694573.A0A194UVL3"/>
<dbReference type="Gene3D" id="3.30.70.100">
    <property type="match status" value="2"/>
</dbReference>
<name>A0A194UVL3_CYTMA</name>
<dbReference type="OrthoDB" id="3830579at2759"/>
<organism evidence="1 2">
    <name type="scientific">Cytospora mali</name>
    <name type="common">Apple Valsa canker fungus</name>
    <name type="synonym">Valsa mali</name>
    <dbReference type="NCBI Taxonomy" id="578113"/>
    <lineage>
        <taxon>Eukaryota</taxon>
        <taxon>Fungi</taxon>
        <taxon>Dikarya</taxon>
        <taxon>Ascomycota</taxon>
        <taxon>Pezizomycotina</taxon>
        <taxon>Sordariomycetes</taxon>
        <taxon>Sordariomycetidae</taxon>
        <taxon>Diaporthales</taxon>
        <taxon>Cytosporaceae</taxon>
        <taxon>Cytospora</taxon>
    </lineage>
</organism>